<gene>
    <name evidence="1" type="ORF">ANN_25186</name>
</gene>
<evidence type="ECO:0000313" key="2">
    <source>
        <dbReference type="Proteomes" id="UP001148838"/>
    </source>
</evidence>
<proteinExistence type="predicted"/>
<reference evidence="1 2" key="1">
    <citation type="journal article" date="2022" name="Allergy">
        <title>Genome assembly and annotation of Periplaneta americana reveal a comprehensive cockroach allergen profile.</title>
        <authorList>
            <person name="Wang L."/>
            <person name="Xiong Q."/>
            <person name="Saelim N."/>
            <person name="Wang L."/>
            <person name="Nong W."/>
            <person name="Wan A.T."/>
            <person name="Shi M."/>
            <person name="Liu X."/>
            <person name="Cao Q."/>
            <person name="Hui J.H.L."/>
            <person name="Sookrung N."/>
            <person name="Leung T.F."/>
            <person name="Tungtrongchitr A."/>
            <person name="Tsui S.K.W."/>
        </authorList>
    </citation>
    <scope>NUCLEOTIDE SEQUENCE [LARGE SCALE GENOMIC DNA]</scope>
    <source>
        <strain evidence="1">PWHHKU_190912</strain>
    </source>
</reference>
<evidence type="ECO:0000313" key="1">
    <source>
        <dbReference type="EMBL" id="KAJ4427538.1"/>
    </source>
</evidence>
<keyword evidence="2" id="KW-1185">Reference proteome</keyword>
<evidence type="ECO:0008006" key="3">
    <source>
        <dbReference type="Google" id="ProtNLM"/>
    </source>
</evidence>
<dbReference type="EMBL" id="JAJSOF020000038">
    <property type="protein sequence ID" value="KAJ4427538.1"/>
    <property type="molecule type" value="Genomic_DNA"/>
</dbReference>
<protein>
    <recommendedName>
        <fullName evidence="3">Phlebovirus glycoprotein G2 fusion domain-containing protein</fullName>
    </recommendedName>
</protein>
<dbReference type="Proteomes" id="UP001148838">
    <property type="component" value="Unassembled WGS sequence"/>
</dbReference>
<sequence length="435" mass="49223">MSNLKRSVSLTLMAQHSVRRESLAAELLCSGDNADEMSLGSSSGSYPAFARIVLRENQGRNLNQVTCPDRDSNPGHLVSRPDALAVTPQKLKYVIKSNGELILDTPGLLKSEVIIKLINTKSTGANMKRKTMYYVEPIQTVTVANTATVSVNITLCPVITLENGTETITPCPGSHRLSCVCYSPTGLRLEKCHFLRRGCETSIFVYTDQVSPINRQQVNVIRSSEKINTFASAYISQFRSKKKNSLQYVFPNSSHSCHYWRYRTYRSGLSANDDSGYNCSANDRSAFYRYKTASSYGLATSMWTSVPRKNSIISRLRTSHNIRDIAPAYLLLKKANSRSKHVNQLFIRPHLAKYHLTECMHCAKLKRRSYFMRAKLVLSRSGTVIRKDGIRIELFRRCKQSEINHLAYRTNSQQNEIILFELNVDITDVLRGRIN</sequence>
<name>A0ABQ8S0N0_PERAM</name>
<accession>A0ABQ8S0N0</accession>
<comment type="caution">
    <text evidence="1">The sequence shown here is derived from an EMBL/GenBank/DDBJ whole genome shotgun (WGS) entry which is preliminary data.</text>
</comment>
<organism evidence="1 2">
    <name type="scientific">Periplaneta americana</name>
    <name type="common">American cockroach</name>
    <name type="synonym">Blatta americana</name>
    <dbReference type="NCBI Taxonomy" id="6978"/>
    <lineage>
        <taxon>Eukaryota</taxon>
        <taxon>Metazoa</taxon>
        <taxon>Ecdysozoa</taxon>
        <taxon>Arthropoda</taxon>
        <taxon>Hexapoda</taxon>
        <taxon>Insecta</taxon>
        <taxon>Pterygota</taxon>
        <taxon>Neoptera</taxon>
        <taxon>Polyneoptera</taxon>
        <taxon>Dictyoptera</taxon>
        <taxon>Blattodea</taxon>
        <taxon>Blattoidea</taxon>
        <taxon>Blattidae</taxon>
        <taxon>Blattinae</taxon>
        <taxon>Periplaneta</taxon>
    </lineage>
</organism>